<dbReference type="AlphaFoldDB" id="A0A136JC25"/>
<name>A0A136JC25_9PEZI</name>
<evidence type="ECO:0000313" key="1">
    <source>
        <dbReference type="EMBL" id="KXJ94618.1"/>
    </source>
</evidence>
<reference evidence="2" key="1">
    <citation type="submission" date="2016-02" db="EMBL/GenBank/DDBJ databases">
        <title>Draft genome sequence of Microdochium bolleyi, a fungal endophyte of beachgrass.</title>
        <authorList>
            <consortium name="DOE Joint Genome Institute"/>
            <person name="David A.S."/>
            <person name="May G."/>
            <person name="Haridas S."/>
            <person name="Lim J."/>
            <person name="Wang M."/>
            <person name="Labutti K."/>
            <person name="Lipzen A."/>
            <person name="Barry K."/>
            <person name="Grigoriev I.V."/>
        </authorList>
    </citation>
    <scope>NUCLEOTIDE SEQUENCE [LARGE SCALE GENOMIC DNA]</scope>
    <source>
        <strain evidence="2">J235TASD1</strain>
    </source>
</reference>
<proteinExistence type="predicted"/>
<accession>A0A136JC25</accession>
<organism evidence="1 2">
    <name type="scientific">Microdochium bolleyi</name>
    <dbReference type="NCBI Taxonomy" id="196109"/>
    <lineage>
        <taxon>Eukaryota</taxon>
        <taxon>Fungi</taxon>
        <taxon>Dikarya</taxon>
        <taxon>Ascomycota</taxon>
        <taxon>Pezizomycotina</taxon>
        <taxon>Sordariomycetes</taxon>
        <taxon>Xylariomycetidae</taxon>
        <taxon>Xylariales</taxon>
        <taxon>Microdochiaceae</taxon>
        <taxon>Microdochium</taxon>
    </lineage>
</organism>
<dbReference type="Proteomes" id="UP000070501">
    <property type="component" value="Unassembled WGS sequence"/>
</dbReference>
<keyword evidence="2" id="KW-1185">Reference proteome</keyword>
<sequence>MARPAPRQITLKSNKPAIISRVTIRCATGTAFRVRYLTSRWCDETRFLVWCLWERLSSKGSGSNQGTHANLVYIVVGLFESLFREQRTKTPRWKYQQGPSRPCGSDETRVPGIPEAPRAISYQLSVAGNRVRLPHLSRAGVLVRTTCVQMIVLSTLMSSCVPGWQMNLSG</sequence>
<gene>
    <name evidence="1" type="ORF">Micbo1qcDRAFT_159832</name>
</gene>
<evidence type="ECO:0000313" key="2">
    <source>
        <dbReference type="Proteomes" id="UP000070501"/>
    </source>
</evidence>
<dbReference type="EMBL" id="KQ964247">
    <property type="protein sequence ID" value="KXJ94618.1"/>
    <property type="molecule type" value="Genomic_DNA"/>
</dbReference>
<dbReference type="InParanoid" id="A0A136JC25"/>
<protein>
    <submittedName>
        <fullName evidence="1">Uncharacterized protein</fullName>
    </submittedName>
</protein>